<feature type="transmembrane region" description="Helical" evidence="1">
    <location>
        <begin position="99"/>
        <end position="118"/>
    </location>
</feature>
<keyword evidence="1" id="KW-1133">Transmembrane helix</keyword>
<protein>
    <submittedName>
        <fullName evidence="2">DMT family transporter</fullName>
    </submittedName>
</protein>
<proteinExistence type="predicted"/>
<dbReference type="Pfam" id="PF04657">
    <property type="entry name" value="DMT_YdcZ"/>
    <property type="match status" value="1"/>
</dbReference>
<dbReference type="InterPro" id="IPR006750">
    <property type="entry name" value="YdcZ"/>
</dbReference>
<sequence>MAYFPLLAFIAGAAIATQGGMNAQLGMLLKNSLMATAVAFLLSSVLVGSVLLWSNKVWPTSEVLRSIPLPLWFGGTLSALGVALFYYLIPKMGAGNMMAYALAGQIIIAMVISHFGWFGLPVSAIDGRKIMGVVALLVGVGLINGLGK</sequence>
<keyword evidence="1" id="KW-0472">Membrane</keyword>
<dbReference type="PANTHER" id="PTHR34821:SF2">
    <property type="entry name" value="INNER MEMBRANE PROTEIN YDCZ"/>
    <property type="match status" value="1"/>
</dbReference>
<comment type="caution">
    <text evidence="2">The sequence shown here is derived from an EMBL/GenBank/DDBJ whole genome shotgun (WGS) entry which is preliminary data.</text>
</comment>
<organism evidence="2 3">
    <name type="scientific">Motilimonas cestriensis</name>
    <dbReference type="NCBI Taxonomy" id="2742685"/>
    <lineage>
        <taxon>Bacteria</taxon>
        <taxon>Pseudomonadati</taxon>
        <taxon>Pseudomonadota</taxon>
        <taxon>Gammaproteobacteria</taxon>
        <taxon>Alteromonadales</taxon>
        <taxon>Alteromonadales genera incertae sedis</taxon>
        <taxon>Motilimonas</taxon>
    </lineage>
</organism>
<dbReference type="Proteomes" id="UP001201273">
    <property type="component" value="Unassembled WGS sequence"/>
</dbReference>
<evidence type="ECO:0000313" key="2">
    <source>
        <dbReference type="EMBL" id="MCE2595831.1"/>
    </source>
</evidence>
<accession>A0ABS8W9Y2</accession>
<dbReference type="PANTHER" id="PTHR34821">
    <property type="entry name" value="INNER MEMBRANE PROTEIN YDCZ"/>
    <property type="match status" value="1"/>
</dbReference>
<dbReference type="EMBL" id="JAIMJA010000013">
    <property type="protein sequence ID" value="MCE2595831.1"/>
    <property type="molecule type" value="Genomic_DNA"/>
</dbReference>
<reference evidence="2 3" key="1">
    <citation type="journal article" date="2022" name="Environ. Microbiol. Rep.">
        <title>Eco-phylogenetic analyses reveal divergent evolution of vitamin B12 metabolism in the marine bacterial family 'Psychromonadaceae'.</title>
        <authorList>
            <person name="Jin X."/>
            <person name="Yang Y."/>
            <person name="Cao H."/>
            <person name="Gao B."/>
            <person name="Zhao Z."/>
        </authorList>
    </citation>
    <scope>NUCLEOTIDE SEQUENCE [LARGE SCALE GENOMIC DNA]</scope>
    <source>
        <strain evidence="2 3">MKS20</strain>
    </source>
</reference>
<evidence type="ECO:0000256" key="1">
    <source>
        <dbReference type="SAM" id="Phobius"/>
    </source>
</evidence>
<dbReference type="RefSeq" id="WP_233053495.1">
    <property type="nucleotide sequence ID" value="NZ_JAIMJA010000013.1"/>
</dbReference>
<gene>
    <name evidence="2" type="ORF">K6Y31_13545</name>
</gene>
<keyword evidence="3" id="KW-1185">Reference proteome</keyword>
<keyword evidence="1" id="KW-0812">Transmembrane</keyword>
<evidence type="ECO:0000313" key="3">
    <source>
        <dbReference type="Proteomes" id="UP001201273"/>
    </source>
</evidence>
<name>A0ABS8W9Y2_9GAMM</name>
<feature type="transmembrane region" description="Helical" evidence="1">
    <location>
        <begin position="130"/>
        <end position="147"/>
    </location>
</feature>
<feature type="transmembrane region" description="Helical" evidence="1">
    <location>
        <begin position="66"/>
        <end position="87"/>
    </location>
</feature>
<feature type="transmembrane region" description="Helical" evidence="1">
    <location>
        <begin position="32"/>
        <end position="54"/>
    </location>
</feature>